<dbReference type="GO" id="GO:0005829">
    <property type="term" value="C:cytosol"/>
    <property type="evidence" value="ECO:0007669"/>
    <property type="project" value="TreeGrafter"/>
</dbReference>
<dbReference type="CDD" id="cd07516">
    <property type="entry name" value="HAD_Pase"/>
    <property type="match status" value="1"/>
</dbReference>
<dbReference type="Gene3D" id="3.40.50.1000">
    <property type="entry name" value="HAD superfamily/HAD-like"/>
    <property type="match status" value="1"/>
</dbReference>
<gene>
    <name evidence="1" type="ORF">Hs30E_05810</name>
</gene>
<dbReference type="SFLD" id="SFLDG01140">
    <property type="entry name" value="C2.B:_Phosphomannomutase_and_P"/>
    <property type="match status" value="1"/>
</dbReference>
<dbReference type="SFLD" id="SFLDS00003">
    <property type="entry name" value="Haloacid_Dehalogenase"/>
    <property type="match status" value="1"/>
</dbReference>
<dbReference type="Gene3D" id="3.30.1240.10">
    <property type="match status" value="1"/>
</dbReference>
<evidence type="ECO:0000313" key="1">
    <source>
        <dbReference type="EMBL" id="GFH42030.1"/>
    </source>
</evidence>
<dbReference type="RefSeq" id="WP_172207821.1">
    <property type="nucleotide sequence ID" value="NZ_BLLI01000010.1"/>
</dbReference>
<dbReference type="Pfam" id="PF08282">
    <property type="entry name" value="Hydrolase_3"/>
    <property type="match status" value="1"/>
</dbReference>
<dbReference type="SUPFAM" id="SSF56784">
    <property type="entry name" value="HAD-like"/>
    <property type="match status" value="1"/>
</dbReference>
<sequence length="268" mass="29264">MTKIKLLALDLDGTLLTSEKTISAENKAAIKLAQSAGVHVVITTGRPLKAIEHILTALDLLDDTQYSITFNGGLVQRNNGEILSKKTFSYAELAEIHAELARLDLPMDVISDGTCYETDPKSLYQGFSPFLDFIEGPFSAIPHDIILNKAVSALDAEVLDEKILEISPLLKEKYEIFKSRDILLELMPKGVIKSFGLEKLTEILGITKENVMAIGDEENDIAMLEWAGIGVAMGNATAQVKSLSDIIAPVTNDEHGVAWAIHNYILEA</sequence>
<protein>
    <submittedName>
        <fullName evidence="1">Haloacid dehalogenase</fullName>
    </submittedName>
</protein>
<proteinExistence type="predicted"/>
<dbReference type="InterPro" id="IPR036412">
    <property type="entry name" value="HAD-like_sf"/>
</dbReference>
<name>A0A6A0B9C1_9LACT</name>
<dbReference type="NCBIfam" id="TIGR01484">
    <property type="entry name" value="HAD-SF-IIB"/>
    <property type="match status" value="1"/>
</dbReference>
<reference evidence="1 2" key="1">
    <citation type="submission" date="2020-02" db="EMBL/GenBank/DDBJ databases">
        <title>Draft genome sequence of Lactococcus sp. Hs30E4-3.</title>
        <authorList>
            <person name="Noda S."/>
            <person name="Yuki M."/>
            <person name="Ohkuma M."/>
        </authorList>
    </citation>
    <scope>NUCLEOTIDE SEQUENCE [LARGE SCALE GENOMIC DNA]</scope>
    <source>
        <strain evidence="1 2">Hs30E4-3</strain>
    </source>
</reference>
<dbReference type="NCBIfam" id="TIGR00099">
    <property type="entry name" value="Cof-subfamily"/>
    <property type="match status" value="1"/>
</dbReference>
<keyword evidence="2" id="KW-1185">Reference proteome</keyword>
<comment type="caution">
    <text evidence="1">The sequence shown here is derived from an EMBL/GenBank/DDBJ whole genome shotgun (WGS) entry which is preliminary data.</text>
</comment>
<dbReference type="SFLD" id="SFLDG01144">
    <property type="entry name" value="C2.B.4:_PGP_Like"/>
    <property type="match status" value="1"/>
</dbReference>
<dbReference type="PANTHER" id="PTHR10000:SF8">
    <property type="entry name" value="HAD SUPERFAMILY HYDROLASE-LIKE, TYPE 3"/>
    <property type="match status" value="1"/>
</dbReference>
<evidence type="ECO:0000313" key="2">
    <source>
        <dbReference type="Proteomes" id="UP000480303"/>
    </source>
</evidence>
<organism evidence="1 2">
    <name type="scientific">Pseudolactococcus hodotermopsidis</name>
    <dbReference type="NCBI Taxonomy" id="2709157"/>
    <lineage>
        <taxon>Bacteria</taxon>
        <taxon>Bacillati</taxon>
        <taxon>Bacillota</taxon>
        <taxon>Bacilli</taxon>
        <taxon>Lactobacillales</taxon>
        <taxon>Streptococcaceae</taxon>
        <taxon>Pseudolactococcus</taxon>
    </lineage>
</organism>
<dbReference type="InterPro" id="IPR006379">
    <property type="entry name" value="HAD-SF_hydro_IIB"/>
</dbReference>
<dbReference type="InterPro" id="IPR000150">
    <property type="entry name" value="Cof"/>
</dbReference>
<dbReference type="GO" id="GO:0000287">
    <property type="term" value="F:magnesium ion binding"/>
    <property type="evidence" value="ECO:0007669"/>
    <property type="project" value="TreeGrafter"/>
</dbReference>
<dbReference type="PROSITE" id="PS01228">
    <property type="entry name" value="COF_1"/>
    <property type="match status" value="1"/>
</dbReference>
<accession>A0A6A0B9C1</accession>
<dbReference type="InterPro" id="IPR023214">
    <property type="entry name" value="HAD_sf"/>
</dbReference>
<dbReference type="GO" id="GO:0016791">
    <property type="term" value="F:phosphatase activity"/>
    <property type="evidence" value="ECO:0007669"/>
    <property type="project" value="TreeGrafter"/>
</dbReference>
<dbReference type="AlphaFoldDB" id="A0A6A0B9C1"/>
<dbReference type="PANTHER" id="PTHR10000">
    <property type="entry name" value="PHOSPHOSERINE PHOSPHATASE"/>
    <property type="match status" value="1"/>
</dbReference>
<dbReference type="Proteomes" id="UP000480303">
    <property type="component" value="Unassembled WGS sequence"/>
</dbReference>
<dbReference type="EMBL" id="BLLI01000010">
    <property type="protein sequence ID" value="GFH42030.1"/>
    <property type="molecule type" value="Genomic_DNA"/>
</dbReference>